<reference evidence="2 3" key="1">
    <citation type="submission" date="2018-09" db="EMBL/GenBank/DDBJ databases">
        <authorList>
            <person name="Wang X."/>
            <person name="Du Z."/>
        </authorList>
    </citation>
    <scope>NUCLEOTIDE SEQUENCE [LARGE SCALE GENOMIC DNA]</scope>
    <source>
        <strain evidence="2 3">N3</strain>
    </source>
</reference>
<organism evidence="2 3">
    <name type="scientific">Algoriphagus lacus</name>
    <dbReference type="NCBI Taxonomy" id="2056311"/>
    <lineage>
        <taxon>Bacteria</taxon>
        <taxon>Pseudomonadati</taxon>
        <taxon>Bacteroidota</taxon>
        <taxon>Cytophagia</taxon>
        <taxon>Cytophagales</taxon>
        <taxon>Cyclobacteriaceae</taxon>
        <taxon>Algoriphagus</taxon>
    </lineage>
</organism>
<evidence type="ECO:0000256" key="1">
    <source>
        <dbReference type="SAM" id="Phobius"/>
    </source>
</evidence>
<protein>
    <submittedName>
        <fullName evidence="2">Uncharacterized protein</fullName>
    </submittedName>
</protein>
<gene>
    <name evidence="2" type="ORF">D0X99_14555</name>
</gene>
<dbReference type="OrthoDB" id="982648at2"/>
<proteinExistence type="predicted"/>
<dbReference type="Proteomes" id="UP000283522">
    <property type="component" value="Unassembled WGS sequence"/>
</dbReference>
<feature type="transmembrane region" description="Helical" evidence="1">
    <location>
        <begin position="40"/>
        <end position="57"/>
    </location>
</feature>
<dbReference type="EMBL" id="QXML01000007">
    <property type="protein sequence ID" value="RIW14025.1"/>
    <property type="molecule type" value="Genomic_DNA"/>
</dbReference>
<accession>A0A418PPM4</accession>
<keyword evidence="3" id="KW-1185">Reference proteome</keyword>
<keyword evidence="1" id="KW-0472">Membrane</keyword>
<dbReference type="RefSeq" id="WP_119478568.1">
    <property type="nucleotide sequence ID" value="NZ_QXML01000007.1"/>
</dbReference>
<keyword evidence="1" id="KW-1133">Transmembrane helix</keyword>
<evidence type="ECO:0000313" key="3">
    <source>
        <dbReference type="Proteomes" id="UP000283522"/>
    </source>
</evidence>
<feature type="transmembrane region" description="Helical" evidence="1">
    <location>
        <begin position="6"/>
        <end position="28"/>
    </location>
</feature>
<name>A0A418PPM4_9BACT</name>
<sequence>MDTYDIMLYATYALAVVGTLLSIVLPLIKSLDDPKGLMKSGLGILGLAVLFFISYSVSGNEVLPKFEGDPFNLTPGMSQTIGGMLVLTYVLSVVTILSIFVSELFKAVR</sequence>
<keyword evidence="1" id="KW-0812">Transmembrane</keyword>
<comment type="caution">
    <text evidence="2">The sequence shown here is derived from an EMBL/GenBank/DDBJ whole genome shotgun (WGS) entry which is preliminary data.</text>
</comment>
<feature type="transmembrane region" description="Helical" evidence="1">
    <location>
        <begin position="77"/>
        <end position="101"/>
    </location>
</feature>
<evidence type="ECO:0000313" key="2">
    <source>
        <dbReference type="EMBL" id="RIW14025.1"/>
    </source>
</evidence>
<dbReference type="AlphaFoldDB" id="A0A418PPM4"/>